<dbReference type="OrthoDB" id="7421214at2"/>
<protein>
    <submittedName>
        <fullName evidence="4">FAD dependent oxidoreductase</fullName>
    </submittedName>
</protein>
<feature type="transmembrane region" description="Helical" evidence="2">
    <location>
        <begin position="12"/>
        <end position="29"/>
    </location>
</feature>
<sequence length="400" mass="41663" precursor="true">MTAGPSRQRVDIAILGGGMAGAALAAHLAPGTRVALIEREPVLGYHTTGRSAAMFIPSYGGPAITGLTAASRDFFLNPPPGFGPPLLTPRPVMHVAGPDQIDRLDIFAAAHSVDRRSGAFEVLDGRAARVRVPILRSGAVAAALIEAGTGDLDVARLHAALVRRVKQVGGVVLANAGAGAITFDRSEWRVRGPDLDIAAPILVNATGAWADETAIAAGLGPLGLTPLRRTVMLARAPDLAGFAAWPVVKDIDERFYFRPSGGRLLITPADETPSAPCDAVADEMDIALGMARFEAAVDHPVAHLVGRWAGLRTFAPDRAPVVGWSTSRPGFFWLAGLGGFGIQTAPAMGRLAAALVEGRPVPSDLVDHGVQAQAYAPRRLEQAVASSSAARRLSSEPQKA</sequence>
<keyword evidence="2" id="KW-0472">Membrane</keyword>
<keyword evidence="2" id="KW-0812">Transmembrane</keyword>
<dbReference type="SUPFAM" id="SSF51905">
    <property type="entry name" value="FAD/NAD(P)-binding domain"/>
    <property type="match status" value="1"/>
</dbReference>
<proteinExistence type="predicted"/>
<reference evidence="4" key="1">
    <citation type="submission" date="2008-01" db="EMBL/GenBank/DDBJ databases">
        <title>Complete sequence of chromosome of Caulobacter sp. K31.</title>
        <authorList>
            <consortium name="US DOE Joint Genome Institute"/>
            <person name="Copeland A."/>
            <person name="Lucas S."/>
            <person name="Lapidus A."/>
            <person name="Barry K."/>
            <person name="Glavina del Rio T."/>
            <person name="Dalin E."/>
            <person name="Tice H."/>
            <person name="Pitluck S."/>
            <person name="Bruce D."/>
            <person name="Goodwin L."/>
            <person name="Thompson L.S."/>
            <person name="Brettin T."/>
            <person name="Detter J.C."/>
            <person name="Han C."/>
            <person name="Schmutz J."/>
            <person name="Larimer F."/>
            <person name="Land M."/>
            <person name="Hauser L."/>
            <person name="Kyrpides N."/>
            <person name="Kim E."/>
            <person name="Stephens C."/>
            <person name="Richardson P."/>
        </authorList>
    </citation>
    <scope>NUCLEOTIDE SEQUENCE [LARGE SCALE GENOMIC DNA]</scope>
    <source>
        <strain evidence="4">K31</strain>
    </source>
</reference>
<dbReference type="PANTHER" id="PTHR13847:SF287">
    <property type="entry name" value="FAD-DEPENDENT OXIDOREDUCTASE DOMAIN-CONTAINING PROTEIN 1"/>
    <property type="match status" value="1"/>
</dbReference>
<evidence type="ECO:0000313" key="4">
    <source>
        <dbReference type="EMBL" id="ABZ72134.1"/>
    </source>
</evidence>
<keyword evidence="1" id="KW-0560">Oxidoreductase</keyword>
<dbReference type="InterPro" id="IPR006076">
    <property type="entry name" value="FAD-dep_OxRdtase"/>
</dbReference>
<evidence type="ECO:0000256" key="2">
    <source>
        <dbReference type="SAM" id="Phobius"/>
    </source>
</evidence>
<dbReference type="EMBL" id="CP000927">
    <property type="protein sequence ID" value="ABZ72134.1"/>
    <property type="molecule type" value="Genomic_DNA"/>
</dbReference>
<accession>B0T0Q5</accession>
<dbReference type="Gene3D" id="3.50.50.60">
    <property type="entry name" value="FAD/NAD(P)-binding domain"/>
    <property type="match status" value="1"/>
</dbReference>
<dbReference type="KEGG" id="cak:Caul_3007"/>
<dbReference type="Gene3D" id="3.30.9.10">
    <property type="entry name" value="D-Amino Acid Oxidase, subunit A, domain 2"/>
    <property type="match status" value="1"/>
</dbReference>
<keyword evidence="2" id="KW-1133">Transmembrane helix</keyword>
<dbReference type="Pfam" id="PF01266">
    <property type="entry name" value="DAO"/>
    <property type="match status" value="1"/>
</dbReference>
<dbReference type="GO" id="GO:0005737">
    <property type="term" value="C:cytoplasm"/>
    <property type="evidence" value="ECO:0007669"/>
    <property type="project" value="TreeGrafter"/>
</dbReference>
<dbReference type="eggNOG" id="COG0665">
    <property type="taxonomic scope" value="Bacteria"/>
</dbReference>
<evidence type="ECO:0000259" key="3">
    <source>
        <dbReference type="Pfam" id="PF01266"/>
    </source>
</evidence>
<dbReference type="AlphaFoldDB" id="B0T0Q5"/>
<name>B0T0Q5_CAUSK</name>
<dbReference type="STRING" id="366602.Caul_3007"/>
<dbReference type="HOGENOM" id="CLU_007884_4_2_5"/>
<organism evidence="4">
    <name type="scientific">Caulobacter sp. (strain K31)</name>
    <dbReference type="NCBI Taxonomy" id="366602"/>
    <lineage>
        <taxon>Bacteria</taxon>
        <taxon>Pseudomonadati</taxon>
        <taxon>Pseudomonadota</taxon>
        <taxon>Alphaproteobacteria</taxon>
        <taxon>Caulobacterales</taxon>
        <taxon>Caulobacteraceae</taxon>
        <taxon>Caulobacter</taxon>
    </lineage>
</organism>
<dbReference type="PANTHER" id="PTHR13847">
    <property type="entry name" value="SARCOSINE DEHYDROGENASE-RELATED"/>
    <property type="match status" value="1"/>
</dbReference>
<evidence type="ECO:0000256" key="1">
    <source>
        <dbReference type="ARBA" id="ARBA00023002"/>
    </source>
</evidence>
<gene>
    <name evidence="4" type="ordered locus">Caul_3007</name>
</gene>
<dbReference type="InterPro" id="IPR036188">
    <property type="entry name" value="FAD/NAD-bd_sf"/>
</dbReference>
<feature type="domain" description="FAD dependent oxidoreductase" evidence="3">
    <location>
        <begin position="11"/>
        <end position="355"/>
    </location>
</feature>
<dbReference type="GO" id="GO:0016491">
    <property type="term" value="F:oxidoreductase activity"/>
    <property type="evidence" value="ECO:0007669"/>
    <property type="project" value="UniProtKB-KW"/>
</dbReference>